<dbReference type="AlphaFoldDB" id="M4BDV6"/>
<dbReference type="InParanoid" id="M4BDV6"/>
<accession>M4BDV6</accession>
<feature type="compositionally biased region" description="Low complexity" evidence="1">
    <location>
        <begin position="31"/>
        <end position="47"/>
    </location>
</feature>
<protein>
    <submittedName>
        <fullName evidence="2">Uncharacterized protein</fullName>
    </submittedName>
</protein>
<evidence type="ECO:0000256" key="1">
    <source>
        <dbReference type="SAM" id="MobiDB-lite"/>
    </source>
</evidence>
<feature type="compositionally biased region" description="Basic and acidic residues" evidence="1">
    <location>
        <begin position="79"/>
        <end position="101"/>
    </location>
</feature>
<feature type="region of interest" description="Disordered" evidence="1">
    <location>
        <begin position="23"/>
        <end position="48"/>
    </location>
</feature>
<dbReference type="HOGENOM" id="CLU_141940_1_0_1"/>
<dbReference type="VEuPathDB" id="FungiDB:HpaG804474"/>
<reference evidence="2" key="2">
    <citation type="submission" date="2015-06" db="UniProtKB">
        <authorList>
            <consortium name="EnsemblProtists"/>
        </authorList>
    </citation>
    <scope>IDENTIFICATION</scope>
    <source>
        <strain evidence="2">Emoy2</strain>
    </source>
</reference>
<evidence type="ECO:0000313" key="2">
    <source>
        <dbReference type="EnsemblProtists" id="HpaP804474"/>
    </source>
</evidence>
<keyword evidence="3" id="KW-1185">Reference proteome</keyword>
<dbReference type="Proteomes" id="UP000011713">
    <property type="component" value="Unassembled WGS sequence"/>
</dbReference>
<evidence type="ECO:0000313" key="3">
    <source>
        <dbReference type="Proteomes" id="UP000011713"/>
    </source>
</evidence>
<reference evidence="3" key="1">
    <citation type="journal article" date="2010" name="Science">
        <title>Signatures of adaptation to obligate biotrophy in the Hyaloperonospora arabidopsidis genome.</title>
        <authorList>
            <person name="Baxter L."/>
            <person name="Tripathy S."/>
            <person name="Ishaque N."/>
            <person name="Boot N."/>
            <person name="Cabral A."/>
            <person name="Kemen E."/>
            <person name="Thines M."/>
            <person name="Ah-Fong A."/>
            <person name="Anderson R."/>
            <person name="Badejoko W."/>
            <person name="Bittner-Eddy P."/>
            <person name="Boore J.L."/>
            <person name="Chibucos M.C."/>
            <person name="Coates M."/>
            <person name="Dehal P."/>
            <person name="Delehaunty K."/>
            <person name="Dong S."/>
            <person name="Downton P."/>
            <person name="Dumas B."/>
            <person name="Fabro G."/>
            <person name="Fronick C."/>
            <person name="Fuerstenberg S.I."/>
            <person name="Fulton L."/>
            <person name="Gaulin E."/>
            <person name="Govers F."/>
            <person name="Hughes L."/>
            <person name="Humphray S."/>
            <person name="Jiang R.H."/>
            <person name="Judelson H."/>
            <person name="Kamoun S."/>
            <person name="Kyung K."/>
            <person name="Meijer H."/>
            <person name="Minx P."/>
            <person name="Morris P."/>
            <person name="Nelson J."/>
            <person name="Phuntumart V."/>
            <person name="Qutob D."/>
            <person name="Rehmany A."/>
            <person name="Rougon-Cardoso A."/>
            <person name="Ryden P."/>
            <person name="Torto-Alalibo T."/>
            <person name="Studholme D."/>
            <person name="Wang Y."/>
            <person name="Win J."/>
            <person name="Wood J."/>
            <person name="Clifton S.W."/>
            <person name="Rogers J."/>
            <person name="Van den Ackerveken G."/>
            <person name="Jones J.D."/>
            <person name="McDowell J.M."/>
            <person name="Beynon J."/>
            <person name="Tyler B.M."/>
        </authorList>
    </citation>
    <scope>NUCLEOTIDE SEQUENCE [LARGE SCALE GENOMIC DNA]</scope>
    <source>
        <strain evidence="3">Emoy2</strain>
    </source>
</reference>
<dbReference type="EMBL" id="JH598169">
    <property type="status" value="NOT_ANNOTATED_CDS"/>
    <property type="molecule type" value="Genomic_DNA"/>
</dbReference>
<sequence>MRGQICRGAAINLRPATAEKANASNAEGIDSSAASAAQPASVAAVGSRGDEPCDIGDYVLELIYSSELDGDTSLKKTAAKTEPDVARRNRPSELTKRYQTR</sequence>
<dbReference type="EnsemblProtists" id="HpaT804474">
    <property type="protein sequence ID" value="HpaP804474"/>
    <property type="gene ID" value="HpaG804474"/>
</dbReference>
<name>M4BDV6_HYAAE</name>
<organism evidence="2 3">
    <name type="scientific">Hyaloperonospora arabidopsidis (strain Emoy2)</name>
    <name type="common">Downy mildew agent</name>
    <name type="synonym">Peronospora arabidopsidis</name>
    <dbReference type="NCBI Taxonomy" id="559515"/>
    <lineage>
        <taxon>Eukaryota</taxon>
        <taxon>Sar</taxon>
        <taxon>Stramenopiles</taxon>
        <taxon>Oomycota</taxon>
        <taxon>Peronosporomycetes</taxon>
        <taxon>Peronosporales</taxon>
        <taxon>Peronosporaceae</taxon>
        <taxon>Hyaloperonospora</taxon>
    </lineage>
</organism>
<feature type="region of interest" description="Disordered" evidence="1">
    <location>
        <begin position="71"/>
        <end position="101"/>
    </location>
</feature>
<proteinExistence type="predicted"/>